<dbReference type="HOGENOM" id="CLU_101277_0_0_11"/>
<dbReference type="KEGG" id="shi:Shel_02970"/>
<evidence type="ECO:0000313" key="2">
    <source>
        <dbReference type="Proteomes" id="UP000002026"/>
    </source>
</evidence>
<dbReference type="AlphaFoldDB" id="C7N259"/>
<dbReference type="STRING" id="471855.Shel_02970"/>
<keyword evidence="2" id="KW-1185">Reference proteome</keyword>
<gene>
    <name evidence="1" type="ordered locus">Shel_02970</name>
</gene>
<reference evidence="1 2" key="1">
    <citation type="journal article" date="2009" name="Stand. Genomic Sci.">
        <title>Complete genome sequence of Slackia heliotrinireducens type strain (RHS 1).</title>
        <authorList>
            <person name="Pukall R."/>
            <person name="Lapidus A."/>
            <person name="Nolan M."/>
            <person name="Copeland A."/>
            <person name="Glavina Del Rio T."/>
            <person name="Lucas S."/>
            <person name="Chen F."/>
            <person name="Tice H."/>
            <person name="Cheng J.F."/>
            <person name="Chertkov O."/>
            <person name="Bruce D."/>
            <person name="Goodwin L."/>
            <person name="Kuske C."/>
            <person name="Brettin T."/>
            <person name="Detter J.C."/>
            <person name="Han C."/>
            <person name="Pitluck S."/>
            <person name="Pati A."/>
            <person name="Mavrommatis K."/>
            <person name="Ivanova N."/>
            <person name="Ovchinnikova G."/>
            <person name="Chen A."/>
            <person name="Palaniappan K."/>
            <person name="Schneider S."/>
            <person name="Rohde M."/>
            <person name="Chain P."/>
            <person name="D'haeseleer P."/>
            <person name="Goker M."/>
            <person name="Bristow J."/>
            <person name="Eisen J.A."/>
            <person name="Markowitz V."/>
            <person name="Kyrpides N.C."/>
            <person name="Klenk H.P."/>
            <person name="Hugenholtz P."/>
        </authorList>
    </citation>
    <scope>NUCLEOTIDE SEQUENCE [LARGE SCALE GENOMIC DNA]</scope>
    <source>
        <strain evidence="2">ATCC 29202 / DSM 20476 / NCTC 11029 / RHS 1</strain>
    </source>
</reference>
<organism evidence="1 2">
    <name type="scientific">Slackia heliotrinireducens (strain ATCC 29202 / DSM 20476 / NCTC 11029 / RHS 1)</name>
    <name type="common">Peptococcus heliotrinreducens</name>
    <dbReference type="NCBI Taxonomy" id="471855"/>
    <lineage>
        <taxon>Bacteria</taxon>
        <taxon>Bacillati</taxon>
        <taxon>Actinomycetota</taxon>
        <taxon>Coriobacteriia</taxon>
        <taxon>Eggerthellales</taxon>
        <taxon>Eggerthellaceae</taxon>
        <taxon>Slackia</taxon>
    </lineage>
</organism>
<accession>C7N259</accession>
<evidence type="ECO:0000313" key="1">
    <source>
        <dbReference type="EMBL" id="ACV21365.1"/>
    </source>
</evidence>
<dbReference type="InterPro" id="IPR014858">
    <property type="entry name" value="BrxB"/>
</dbReference>
<sequence>MSAEFEHINDARSFIVEKLSENSLLGRGGYMMRNALYVLDYKPEQEPYARDLVRAICESDLPARSVRPLVVNLYDIVLAFLDEQGMWEPLVEAEPDASREELIMMLQDTVSVRDVIAPAVNAAIEDNPDADIVFITGVGETYPYVRTHTLLQEMSATKPVVLVFPGRFERRSDGSTSLNILNLDQGTTGGYYRATRVFDL</sequence>
<evidence type="ECO:0008006" key="3">
    <source>
        <dbReference type="Google" id="ProtNLM"/>
    </source>
</evidence>
<protein>
    <recommendedName>
        <fullName evidence="3">DUF1788 domain-containing protein</fullName>
    </recommendedName>
</protein>
<dbReference type="Pfam" id="PF08747">
    <property type="entry name" value="BrxB"/>
    <property type="match status" value="1"/>
</dbReference>
<name>C7N259_SLAHD</name>
<dbReference type="EMBL" id="CP001684">
    <property type="protein sequence ID" value="ACV21365.1"/>
    <property type="molecule type" value="Genomic_DNA"/>
</dbReference>
<proteinExistence type="predicted"/>
<dbReference type="eggNOG" id="ENOG502Z9ZE">
    <property type="taxonomic scope" value="Bacteria"/>
</dbReference>
<dbReference type="Proteomes" id="UP000002026">
    <property type="component" value="Chromosome"/>
</dbReference>
<dbReference type="RefSeq" id="WP_012797474.1">
    <property type="nucleotide sequence ID" value="NC_013165.1"/>
</dbReference>